<gene>
    <name evidence="1" type="ORF">BHM03_00004345</name>
</gene>
<dbReference type="Proteomes" id="UP000290560">
    <property type="component" value="Unassembled WGS sequence"/>
</dbReference>
<dbReference type="EMBL" id="KV875513">
    <property type="protein sequence ID" value="RZR71290.1"/>
    <property type="molecule type" value="Genomic_DNA"/>
</dbReference>
<protein>
    <submittedName>
        <fullName evidence="1">Uncharacterized protein</fullName>
    </submittedName>
</protein>
<organism evidence="1">
    <name type="scientific">Ensete ventricosum</name>
    <name type="common">Abyssinian banana</name>
    <name type="synonym">Musa ensete</name>
    <dbReference type="NCBI Taxonomy" id="4639"/>
    <lineage>
        <taxon>Eukaryota</taxon>
        <taxon>Viridiplantae</taxon>
        <taxon>Streptophyta</taxon>
        <taxon>Embryophyta</taxon>
        <taxon>Tracheophyta</taxon>
        <taxon>Spermatophyta</taxon>
        <taxon>Magnoliopsida</taxon>
        <taxon>Liliopsida</taxon>
        <taxon>Zingiberales</taxon>
        <taxon>Musaceae</taxon>
        <taxon>Ensete</taxon>
    </lineage>
</organism>
<proteinExistence type="predicted"/>
<reference evidence="1" key="1">
    <citation type="journal article" date="2018" name="Data Brief">
        <title>Genome sequence data from 17 accessions of Ensete ventricosum, a staple food crop for millions in Ethiopia.</title>
        <authorList>
            <person name="Yemataw Z."/>
            <person name="Muzemil S."/>
            <person name="Ambachew D."/>
            <person name="Tripathi L."/>
            <person name="Tesfaye K."/>
            <person name="Chala A."/>
            <person name="Farbos A."/>
            <person name="O'Neill P."/>
            <person name="Moore K."/>
            <person name="Grant M."/>
            <person name="Studholme D.J."/>
        </authorList>
    </citation>
    <scope>NUCLEOTIDE SEQUENCE [LARGE SCALE GENOMIC DNA]</scope>
    <source>
        <tissue evidence="1">Leaf</tissue>
    </source>
</reference>
<name>A0A444CVW0_ENSVE</name>
<evidence type="ECO:0000313" key="1">
    <source>
        <dbReference type="EMBL" id="RZR71290.1"/>
    </source>
</evidence>
<sequence>MLPLRFHNSGIRAKGWPAMARPPAGAATHGQAPTRVADCDQGPYRGASRRGRPWAWLAPTGVGSTCKGDDYGHNARRSCHPRGSGANRKGGRPWARQ</sequence>
<dbReference type="AlphaFoldDB" id="A0A444CVW0"/>
<accession>A0A444CVW0</accession>